<dbReference type="Pfam" id="PF23598">
    <property type="entry name" value="LRR_14"/>
    <property type="match status" value="1"/>
</dbReference>
<feature type="binding site" description="axial binding residue" evidence="17">
    <location>
        <position position="1363"/>
    </location>
    <ligand>
        <name>heme</name>
        <dbReference type="ChEBI" id="CHEBI:30413"/>
    </ligand>
    <ligandPart>
        <name>Fe</name>
        <dbReference type="ChEBI" id="CHEBI:18248"/>
    </ligandPart>
</feature>
<dbReference type="SUPFAM" id="SSF52540">
    <property type="entry name" value="P-loop containing nucleoside triphosphate hydrolases"/>
    <property type="match status" value="1"/>
</dbReference>
<keyword evidence="12" id="KW-0067">ATP-binding</keyword>
<keyword evidence="15 18" id="KW-0472">Membrane</keyword>
<dbReference type="SUPFAM" id="SSF52058">
    <property type="entry name" value="L domain-like"/>
    <property type="match status" value="2"/>
</dbReference>
<evidence type="ECO:0000313" key="21">
    <source>
        <dbReference type="Proteomes" id="UP000306102"/>
    </source>
</evidence>
<dbReference type="FunFam" id="3.40.50.300:FF:000179">
    <property type="entry name" value="ABC transporter G family member 34"/>
    <property type="match status" value="1"/>
</dbReference>
<evidence type="ECO:0000313" key="20">
    <source>
        <dbReference type="EMBL" id="THG07724.1"/>
    </source>
</evidence>
<dbReference type="GO" id="GO:0005524">
    <property type="term" value="F:ATP binding"/>
    <property type="evidence" value="ECO:0007669"/>
    <property type="project" value="UniProtKB-KW"/>
</dbReference>
<dbReference type="GO" id="GO:0020037">
    <property type="term" value="F:heme binding"/>
    <property type="evidence" value="ECO:0007669"/>
    <property type="project" value="InterPro"/>
</dbReference>
<dbReference type="GO" id="GO:0004497">
    <property type="term" value="F:monooxygenase activity"/>
    <property type="evidence" value="ECO:0007669"/>
    <property type="project" value="InterPro"/>
</dbReference>
<dbReference type="Pfam" id="PF00067">
    <property type="entry name" value="p450"/>
    <property type="match status" value="1"/>
</dbReference>
<dbReference type="GO" id="GO:0051707">
    <property type="term" value="P:response to other organism"/>
    <property type="evidence" value="ECO:0007669"/>
    <property type="project" value="UniProtKB-ARBA"/>
</dbReference>
<dbReference type="Gene3D" id="1.10.630.10">
    <property type="entry name" value="Cytochrome P450"/>
    <property type="match status" value="1"/>
</dbReference>
<evidence type="ECO:0000256" key="15">
    <source>
        <dbReference type="ARBA" id="ARBA00023136"/>
    </source>
</evidence>
<keyword evidence="13 18" id="KW-1133">Transmembrane helix</keyword>
<dbReference type="InterPro" id="IPR027417">
    <property type="entry name" value="P-loop_NTPase"/>
</dbReference>
<keyword evidence="6" id="KW-1003">Cell membrane</keyword>
<dbReference type="PROSITE" id="PS00086">
    <property type="entry name" value="CYTOCHROME_P450"/>
    <property type="match status" value="1"/>
</dbReference>
<evidence type="ECO:0000256" key="7">
    <source>
        <dbReference type="ARBA" id="ARBA00022614"/>
    </source>
</evidence>
<comment type="similarity">
    <text evidence="3">Belongs to the ABC transporter superfamily. ABCG family. PDR (TC 3.A.1.205) subfamily.</text>
</comment>
<dbReference type="Pfam" id="PF00560">
    <property type="entry name" value="LRR_1"/>
    <property type="match status" value="6"/>
</dbReference>
<evidence type="ECO:0000256" key="13">
    <source>
        <dbReference type="ARBA" id="ARBA00022989"/>
    </source>
</evidence>
<dbReference type="InterPro" id="IPR036396">
    <property type="entry name" value="Cyt_P450_sf"/>
</dbReference>
<dbReference type="InterPro" id="IPR003591">
    <property type="entry name" value="Leu-rich_rpt_typical-subtyp"/>
</dbReference>
<name>A0A4S4DXA0_CAMSN</name>
<dbReference type="FunFam" id="3.80.10.10:FF:000095">
    <property type="entry name" value="LRR receptor-like serine/threonine-protein kinase GSO1"/>
    <property type="match status" value="2"/>
</dbReference>
<keyword evidence="7" id="KW-0433">Leucine-rich repeat</keyword>
<dbReference type="SMART" id="SM00365">
    <property type="entry name" value="LRR_SD22"/>
    <property type="match status" value="7"/>
</dbReference>
<protein>
    <recommendedName>
        <fullName evidence="19">ABC transporter domain-containing protein</fullName>
    </recommendedName>
</protein>
<evidence type="ECO:0000256" key="3">
    <source>
        <dbReference type="ARBA" id="ARBA00006012"/>
    </source>
</evidence>
<dbReference type="InterPro" id="IPR055414">
    <property type="entry name" value="LRR_R13L4/SHOC2-like"/>
</dbReference>
<dbReference type="GO" id="GO:0016705">
    <property type="term" value="F:oxidoreductase activity, acting on paired donors, with incorporation or reduction of molecular oxygen"/>
    <property type="evidence" value="ECO:0007669"/>
    <property type="project" value="InterPro"/>
</dbReference>
<feature type="transmembrane region" description="Helical" evidence="18">
    <location>
        <begin position="1214"/>
        <end position="1237"/>
    </location>
</feature>
<dbReference type="Gene3D" id="3.40.50.300">
    <property type="entry name" value="P-loop containing nucleotide triphosphate hydrolases"/>
    <property type="match status" value="1"/>
</dbReference>
<dbReference type="GO" id="GO:0006952">
    <property type="term" value="P:defense response"/>
    <property type="evidence" value="ECO:0007669"/>
    <property type="project" value="UniProtKB-ARBA"/>
</dbReference>
<dbReference type="InterPro" id="IPR002401">
    <property type="entry name" value="Cyt_P450_E_grp-I"/>
</dbReference>
<keyword evidence="11" id="KW-0547">Nucleotide-binding</keyword>
<gene>
    <name evidence="20" type="ORF">TEA_026664</name>
</gene>
<comment type="subcellular location">
    <subcellularLocation>
        <location evidence="2">Cell membrane</location>
        <topology evidence="2">Single-pass type I membrane protein</topology>
    </subcellularLocation>
    <subcellularLocation>
        <location evidence="1">Membrane</location>
        <topology evidence="1">Multi-pass membrane protein</topology>
    </subcellularLocation>
</comment>
<dbReference type="InterPro" id="IPR046956">
    <property type="entry name" value="RLP23-like"/>
</dbReference>
<feature type="transmembrane region" description="Helical" evidence="18">
    <location>
        <begin position="363"/>
        <end position="384"/>
    </location>
</feature>
<evidence type="ECO:0000256" key="12">
    <source>
        <dbReference type="ARBA" id="ARBA00022840"/>
    </source>
</evidence>
<evidence type="ECO:0000256" key="11">
    <source>
        <dbReference type="ARBA" id="ARBA00022741"/>
    </source>
</evidence>
<dbReference type="EMBL" id="SDRB02009817">
    <property type="protein sequence ID" value="THG07724.1"/>
    <property type="molecule type" value="Genomic_DNA"/>
</dbReference>
<evidence type="ECO:0000256" key="5">
    <source>
        <dbReference type="ARBA" id="ARBA00022448"/>
    </source>
</evidence>
<keyword evidence="14" id="KW-0560">Oxidoreductase</keyword>
<keyword evidence="17" id="KW-0408">Iron</keyword>
<evidence type="ECO:0000256" key="6">
    <source>
        <dbReference type="ARBA" id="ARBA00022475"/>
    </source>
</evidence>
<dbReference type="PRINTS" id="PR00463">
    <property type="entry name" value="EP450I"/>
</dbReference>
<evidence type="ECO:0000259" key="19">
    <source>
        <dbReference type="PROSITE" id="PS50893"/>
    </source>
</evidence>
<evidence type="ECO:0000256" key="10">
    <source>
        <dbReference type="ARBA" id="ARBA00022737"/>
    </source>
</evidence>
<dbReference type="InterPro" id="IPR003439">
    <property type="entry name" value="ABC_transporter-like_ATP-bd"/>
</dbReference>
<dbReference type="InterPro" id="IPR013525">
    <property type="entry name" value="ABC2_TM"/>
</dbReference>
<comment type="similarity">
    <text evidence="4">Belongs to the RLP family.</text>
</comment>
<dbReference type="Proteomes" id="UP000306102">
    <property type="component" value="Unassembled WGS sequence"/>
</dbReference>
<dbReference type="STRING" id="542762.A0A4S4DXA0"/>
<dbReference type="InterPro" id="IPR032675">
    <property type="entry name" value="LRR_dom_sf"/>
</dbReference>
<dbReference type="GO" id="GO:0016887">
    <property type="term" value="F:ATP hydrolysis activity"/>
    <property type="evidence" value="ECO:0007669"/>
    <property type="project" value="InterPro"/>
</dbReference>
<evidence type="ECO:0000256" key="16">
    <source>
        <dbReference type="ARBA" id="ARBA00023180"/>
    </source>
</evidence>
<dbReference type="FunFam" id="3.80.10.10:FF:000111">
    <property type="entry name" value="LRR receptor-like serine/threonine-protein kinase ERECTA"/>
    <property type="match status" value="1"/>
</dbReference>
<keyword evidence="21" id="KW-1185">Reference proteome</keyword>
<keyword evidence="9" id="KW-0732">Signal</keyword>
<evidence type="ECO:0000256" key="18">
    <source>
        <dbReference type="SAM" id="Phobius"/>
    </source>
</evidence>
<dbReference type="InterPro" id="IPR017972">
    <property type="entry name" value="Cyt_P450_CS"/>
</dbReference>
<keyword evidence="17" id="KW-0479">Metal-binding</keyword>
<comment type="caution">
    <text evidence="20">The sequence shown here is derived from an EMBL/GenBank/DDBJ whole genome shotgun (WGS) entry which is preliminary data.</text>
</comment>
<dbReference type="PRINTS" id="PR00019">
    <property type="entry name" value="LEURICHRPT"/>
</dbReference>
<dbReference type="SUPFAM" id="SSF48264">
    <property type="entry name" value="Cytochrome P450"/>
    <property type="match status" value="1"/>
</dbReference>
<dbReference type="PANTHER" id="PTHR48063">
    <property type="entry name" value="LRR RECEPTOR-LIKE KINASE"/>
    <property type="match status" value="1"/>
</dbReference>
<sequence>MGCKHDPEYSKDTSDLKLASKGKTVCFSGLLVLYGDLALYFNRNLDSFVISGKVTYCGREFKEFVPQRTSAYISQHDLHYGEMTVRETLDFSGRCLGVGTRYEMLVELSRREKEAGIKPDPEIDAFMKATAVSGQETSLITDYVLKILGLDICADILVGNDMRRGVSGGQKKRVTTGEMLVGPAKAFFMDEISTGLDSSTTFQIVKFMRQMVHTMDVTMVISLLQPAPETFNLFDDVILLSEGQIVYQGPRENVLEFFEYMGFKCPERKGIADFLQEVTSKKDQEQYWFKKNQPYRYVSVNDFAQAFNSFHIGQKMSEDLRIPYDKSKAHPAALVTESYGISNLELFKACFSREWLLMKRNSFVYIFKTTQITIMATIAMTVFLRTEMKTGTVEGASKYLGALFFSLINIMFNGMAELAMTVFRLPVFFKQRDSLFFPAWAFSLPIWLLRIPVSFMESAIWIVLTYYTIGFAPSFTRVNLSEAHNLHKVLNMLPSLLELRLSYCGLDNSHLSHMYVNSTVSNVQYLDLGHNSFQGEFPSLLSNMSSLRVLDLSFNYFNFSIPLYLENLKSLEHLNLGSNEFTHIGGFLRLLSNHCSLKSFDMSQNQINGKERSILDKNLSRCTTYDLETLILSADRFTGHLPNWLGQLRHLKDLDLSGNSFNGSIPACLGRLSYLQNLLLGGNLLTGVIPPSLGNLSTLRVLDLSSNQLNGTIPISIGRLSNLKTLDVSFNSLEGVVSEAHFANLSMLEELTISSNLLTLKLRSEWIPPFQLKIISLWSCKLGTQFPQWLQTQKKVVDLDLYNTSISGTLPEWLHDMHLSILDLSKNHICGPIRNLPSTSYIVDLSNNLISGPLPQNIGDMVPTLSSLYMVGNLINGSIPKSFCKILNLGYLDLSKNMLSGNLPHCLGELSNLYILKISSNKLSGVIPNSIGHLTTLRGLYLNNNSLYGEVPSALRLCRSLAYLNLGENGFTGNIPRWIGELKDLAILRLHKNMFNGSIPSQLCQLPQLQIMDLADNNLKGTIPRCFGNLNGMILNEYGTQYNLGGWLYENVRQVMKGNELEYTSALLYVVNMDLSKNNLIGMIPEELMLLSGLLGLNFSHNNLTGSIPKNISGLKSLESLDFSNNQLSGTIPKSMSALNFLSHLNLSYNNFSGHIPTGKQLQTLVDPSIYIGNDELCGAPLPKKCPGDEHSHSPTSLIPTHVEKHKGDEAEKVWFYLVVMSGYATGLWGVIGVLLLKKSWRHAYFQFLEMTKDKQMEIAKSKAPGELLNWDDIKKMKYSWNVACEVMRLAPPLQGTFREAMTDFMYNGFSIPKGCKLYWSANSTHKNSEFFFEPHKFDPSRFEGSGPVPYTYVPFGGGPRMCPGKEYARLEILVFMHNLVKRFKWEKVIPNEKIVFDPMPNPEKGLPIRLFPHKA</sequence>
<dbReference type="InterPro" id="IPR001611">
    <property type="entry name" value="Leu-rich_rpt"/>
</dbReference>
<dbReference type="PANTHER" id="PTHR48063:SF112">
    <property type="entry name" value="RECEPTOR LIKE PROTEIN 30-LIKE"/>
    <property type="match status" value="1"/>
</dbReference>
<dbReference type="GO" id="GO:0005886">
    <property type="term" value="C:plasma membrane"/>
    <property type="evidence" value="ECO:0007669"/>
    <property type="project" value="UniProtKB-SubCell"/>
</dbReference>
<evidence type="ECO:0000256" key="9">
    <source>
        <dbReference type="ARBA" id="ARBA00022729"/>
    </source>
</evidence>
<organism evidence="20 21">
    <name type="scientific">Camellia sinensis var. sinensis</name>
    <name type="common">China tea</name>
    <dbReference type="NCBI Taxonomy" id="542762"/>
    <lineage>
        <taxon>Eukaryota</taxon>
        <taxon>Viridiplantae</taxon>
        <taxon>Streptophyta</taxon>
        <taxon>Embryophyta</taxon>
        <taxon>Tracheophyta</taxon>
        <taxon>Spermatophyta</taxon>
        <taxon>Magnoliopsida</taxon>
        <taxon>eudicotyledons</taxon>
        <taxon>Gunneridae</taxon>
        <taxon>Pentapetalae</taxon>
        <taxon>asterids</taxon>
        <taxon>Ericales</taxon>
        <taxon>Theaceae</taxon>
        <taxon>Camellia</taxon>
    </lineage>
</organism>
<dbReference type="InterPro" id="IPR001128">
    <property type="entry name" value="Cyt_P450"/>
</dbReference>
<comment type="cofactor">
    <cofactor evidence="17">
        <name>heme</name>
        <dbReference type="ChEBI" id="CHEBI:30413"/>
    </cofactor>
</comment>
<keyword evidence="10" id="KW-0677">Repeat</keyword>
<keyword evidence="8 18" id="KW-0812">Transmembrane</keyword>
<dbReference type="Gene3D" id="3.80.10.10">
    <property type="entry name" value="Ribonuclease Inhibitor"/>
    <property type="match status" value="2"/>
</dbReference>
<dbReference type="PROSITE" id="PS50893">
    <property type="entry name" value="ABC_TRANSPORTER_2"/>
    <property type="match status" value="1"/>
</dbReference>
<keyword evidence="16" id="KW-0325">Glycoprotein</keyword>
<evidence type="ECO:0000256" key="14">
    <source>
        <dbReference type="ARBA" id="ARBA00023002"/>
    </source>
</evidence>
<dbReference type="GO" id="GO:0140359">
    <property type="term" value="F:ABC-type transporter activity"/>
    <property type="evidence" value="ECO:0007669"/>
    <property type="project" value="InterPro"/>
</dbReference>
<proteinExistence type="inferred from homology"/>
<feature type="domain" description="ABC transporter" evidence="19">
    <location>
        <begin position="10"/>
        <end position="267"/>
    </location>
</feature>
<feature type="transmembrane region" description="Helical" evidence="18">
    <location>
        <begin position="399"/>
        <end position="423"/>
    </location>
</feature>
<dbReference type="InterPro" id="IPR043926">
    <property type="entry name" value="ABCG_dom"/>
</dbReference>
<dbReference type="Pfam" id="PF19055">
    <property type="entry name" value="ABC2_membrane_7"/>
    <property type="match status" value="1"/>
</dbReference>
<feature type="transmembrane region" description="Helical" evidence="18">
    <location>
        <begin position="435"/>
        <end position="453"/>
    </location>
</feature>
<evidence type="ECO:0000256" key="17">
    <source>
        <dbReference type="PIRSR" id="PIRSR602401-1"/>
    </source>
</evidence>
<keyword evidence="5" id="KW-0813">Transport</keyword>
<reference evidence="20 21" key="1">
    <citation type="journal article" date="2018" name="Proc. Natl. Acad. Sci. U.S.A.">
        <title>Draft genome sequence of Camellia sinensis var. sinensis provides insights into the evolution of the tea genome and tea quality.</title>
        <authorList>
            <person name="Wei C."/>
            <person name="Yang H."/>
            <person name="Wang S."/>
            <person name="Zhao J."/>
            <person name="Liu C."/>
            <person name="Gao L."/>
            <person name="Xia E."/>
            <person name="Lu Y."/>
            <person name="Tai Y."/>
            <person name="She G."/>
            <person name="Sun J."/>
            <person name="Cao H."/>
            <person name="Tong W."/>
            <person name="Gao Q."/>
            <person name="Li Y."/>
            <person name="Deng W."/>
            <person name="Jiang X."/>
            <person name="Wang W."/>
            <person name="Chen Q."/>
            <person name="Zhang S."/>
            <person name="Li H."/>
            <person name="Wu J."/>
            <person name="Wang P."/>
            <person name="Li P."/>
            <person name="Shi C."/>
            <person name="Zheng F."/>
            <person name="Jian J."/>
            <person name="Huang B."/>
            <person name="Shan D."/>
            <person name="Shi M."/>
            <person name="Fang C."/>
            <person name="Yue Y."/>
            <person name="Li F."/>
            <person name="Li D."/>
            <person name="Wei S."/>
            <person name="Han B."/>
            <person name="Jiang C."/>
            <person name="Yin Y."/>
            <person name="Xia T."/>
            <person name="Zhang Z."/>
            <person name="Bennetzen J.L."/>
            <person name="Zhao S."/>
            <person name="Wan X."/>
        </authorList>
    </citation>
    <scope>NUCLEOTIDE SEQUENCE [LARGE SCALE GENOMIC DNA]</scope>
    <source>
        <strain evidence="21">cv. Shuchazao</strain>
        <tissue evidence="20">Leaf</tissue>
    </source>
</reference>
<dbReference type="Pfam" id="PF01061">
    <property type="entry name" value="ABC2_membrane"/>
    <property type="match status" value="1"/>
</dbReference>
<keyword evidence="17" id="KW-0349">Heme</keyword>
<evidence type="ECO:0000256" key="2">
    <source>
        <dbReference type="ARBA" id="ARBA00004251"/>
    </source>
</evidence>
<evidence type="ECO:0000256" key="1">
    <source>
        <dbReference type="ARBA" id="ARBA00004141"/>
    </source>
</evidence>
<dbReference type="Pfam" id="PF13855">
    <property type="entry name" value="LRR_8"/>
    <property type="match status" value="1"/>
</dbReference>
<dbReference type="SMART" id="SM00369">
    <property type="entry name" value="LRR_TYP"/>
    <property type="match status" value="9"/>
</dbReference>
<accession>A0A4S4DXA0</accession>
<dbReference type="PROSITE" id="PS51450">
    <property type="entry name" value="LRR"/>
    <property type="match status" value="1"/>
</dbReference>
<evidence type="ECO:0000256" key="8">
    <source>
        <dbReference type="ARBA" id="ARBA00022692"/>
    </source>
</evidence>
<evidence type="ECO:0000256" key="4">
    <source>
        <dbReference type="ARBA" id="ARBA00009592"/>
    </source>
</evidence>
<dbReference type="GO" id="GO:0005506">
    <property type="term" value="F:iron ion binding"/>
    <property type="evidence" value="ECO:0007669"/>
    <property type="project" value="InterPro"/>
</dbReference>